<evidence type="ECO:0000256" key="13">
    <source>
        <dbReference type="PIRNR" id="PIRNR037090"/>
    </source>
</evidence>
<evidence type="ECO:0000256" key="2">
    <source>
        <dbReference type="ARBA" id="ARBA00008685"/>
    </source>
</evidence>
<dbReference type="Pfam" id="PF00060">
    <property type="entry name" value="Lig_chan"/>
    <property type="match status" value="1"/>
</dbReference>
<dbReference type="Gene3D" id="3.40.190.10">
    <property type="entry name" value="Periplasmic binding protein-like II"/>
    <property type="match status" value="2"/>
</dbReference>
<feature type="transmembrane region" description="Helical" evidence="14">
    <location>
        <begin position="641"/>
        <end position="659"/>
    </location>
</feature>
<dbReference type="SUPFAM" id="SSF53850">
    <property type="entry name" value="Periplasmic binding protein-like II"/>
    <property type="match status" value="1"/>
</dbReference>
<evidence type="ECO:0000313" key="16">
    <source>
        <dbReference type="Proteomes" id="UP001652623"/>
    </source>
</evidence>
<keyword evidence="8 13" id="KW-0472">Membrane</keyword>
<sequence>MTTINKASKQYGFYCPLLINFLILLYGIEAASIDKLTTHIGVIIDDNHRAGKEEKIAMKIAAQRFNSSLKPNKMFLHFRNPGGDPYLAASTAQDLIQKEKVKAIIGLQTWHEAALVAGVGNRTQVPVLSVAAPAKTSPFIPNRWPYLVQMTNHGPFQIKCIADIVRSYNWQKVITISEDYDYGGDYGMLALLSEALQNVGSEIEYQLVLPPFSSLSDPKEFVQEELLKLLTTKQSRVFIVLQSSSAMVTHLFREAKKMGLVGRDSAWIISDTISDYLDSFNTSVISSMEGTLGTKVYYSESSTSYQDFRAQFRQVFRTEYPEEDSYEPGIHALRAYDGIETIAQAIWRKSSNDTSTKILVESILSSNFSGLSGTINFKAGQLSYPPVLKIINVVGRSYKELDFWTPELGFSGSLETENGTEYYKNGEGGSYSKALVGRVNWPGDLHWTPKGWTMPIDAKPMRIGVPMDPEFENFVKIEYIKSSNRTTYRGFCIEVFYKVLGTLGYDLPYEFIPHNGSYDDLVNHVANKTYDGAIGDITILHNRSKIVEFTQPYTESGLSLIVPVKPRGSAVLIVKPFTWEMWMTSVIIFLYTMFVVWFLEHPNNPEFGGTWKNQIGTTLWFTFSSLFFAHREKINSNLTRVVVVMWLVLVFVLTSSYTANLSSMLTVQQLKPDVGQLKGNSKVGCDGDSFVKQHLVEVLGFKAENVIEFPNGTLYHEMLQKKKIAAAFLELPHQKVFLNKYCNGYTAVTRGSYRFGGLGFVFQKGSPIARDFSEGILSLSEKGVLKELENQWLTPTKECSINETSEPKSLRLQNFWILYLLSGIISAICFLLSFLRLRRQYRLPQEPDIDTAIFPIKKASTFANDTHWNHMTQLRKTSSIQ</sequence>
<evidence type="ECO:0000256" key="9">
    <source>
        <dbReference type="ARBA" id="ARBA00023170"/>
    </source>
</evidence>
<dbReference type="FunFam" id="3.40.190.10:FF:000054">
    <property type="entry name" value="Glutamate receptor"/>
    <property type="match status" value="1"/>
</dbReference>
<dbReference type="Gene3D" id="3.40.50.2300">
    <property type="match status" value="2"/>
</dbReference>
<dbReference type="CDD" id="cd19990">
    <property type="entry name" value="PBP1_GABAb_receptor_plant"/>
    <property type="match status" value="1"/>
</dbReference>
<feature type="transmembrane region" description="Helical" evidence="14">
    <location>
        <begin position="815"/>
        <end position="835"/>
    </location>
</feature>
<dbReference type="Pfam" id="PF01094">
    <property type="entry name" value="ANF_receptor"/>
    <property type="match status" value="1"/>
</dbReference>
<keyword evidence="11 13" id="KW-1071">Ligand-gated ion channel</keyword>
<keyword evidence="3 13" id="KW-0813">Transport</keyword>
<evidence type="ECO:0000256" key="3">
    <source>
        <dbReference type="ARBA" id="ARBA00022448"/>
    </source>
</evidence>
<reference evidence="16" key="1">
    <citation type="submission" date="2025-05" db="UniProtKB">
        <authorList>
            <consortium name="RefSeq"/>
        </authorList>
    </citation>
    <scope>NUCLEOTIDE SEQUENCE [LARGE SCALE GENOMIC DNA]</scope>
</reference>
<evidence type="ECO:0000256" key="12">
    <source>
        <dbReference type="ARBA" id="ARBA00023303"/>
    </source>
</evidence>
<dbReference type="SMR" id="A0A6P3ZJ89"/>
<evidence type="ECO:0000256" key="10">
    <source>
        <dbReference type="ARBA" id="ARBA00023180"/>
    </source>
</evidence>
<dbReference type="FunFam" id="1.10.287.70:FF:000037">
    <property type="entry name" value="Glutamate receptor"/>
    <property type="match status" value="1"/>
</dbReference>
<dbReference type="InterPro" id="IPR019594">
    <property type="entry name" value="Glu/Gly-bd"/>
</dbReference>
<dbReference type="PIRSF" id="PIRSF037090">
    <property type="entry name" value="Iontro_Glu-like_rcpt_pln"/>
    <property type="match status" value="1"/>
</dbReference>
<comment type="similarity">
    <text evidence="2 13">Belongs to the glutamate-gated ion channel (TC 1.A.10.1) family.</text>
</comment>
<dbReference type="Gene3D" id="1.10.287.70">
    <property type="match status" value="1"/>
</dbReference>
<evidence type="ECO:0000256" key="14">
    <source>
        <dbReference type="SAM" id="Phobius"/>
    </source>
</evidence>
<reference evidence="17" key="2">
    <citation type="submission" date="2025-08" db="UniProtKB">
        <authorList>
            <consortium name="RefSeq"/>
        </authorList>
    </citation>
    <scope>IDENTIFICATION</scope>
    <source>
        <tissue evidence="17">Seedling</tissue>
    </source>
</reference>
<evidence type="ECO:0000256" key="6">
    <source>
        <dbReference type="ARBA" id="ARBA00022989"/>
    </source>
</evidence>
<evidence type="ECO:0000256" key="8">
    <source>
        <dbReference type="ARBA" id="ARBA00023136"/>
    </source>
</evidence>
<dbReference type="GO" id="GO:0016020">
    <property type="term" value="C:membrane"/>
    <property type="evidence" value="ECO:0007669"/>
    <property type="project" value="UniProtKB-SubCell"/>
</dbReference>
<dbReference type="InterPro" id="IPR028082">
    <property type="entry name" value="Peripla_BP_I"/>
</dbReference>
<keyword evidence="9 13" id="KW-0675">Receptor</keyword>
<evidence type="ECO:0000256" key="7">
    <source>
        <dbReference type="ARBA" id="ARBA00023065"/>
    </source>
</evidence>
<keyword evidence="6 14" id="KW-1133">Transmembrane helix</keyword>
<name>A0A6P3ZJ89_ZIZJJ</name>
<dbReference type="InterPro" id="IPR001320">
    <property type="entry name" value="Iontro_rcpt_C"/>
</dbReference>
<dbReference type="GO" id="GO:0015276">
    <property type="term" value="F:ligand-gated monoatomic ion channel activity"/>
    <property type="evidence" value="ECO:0007669"/>
    <property type="project" value="InterPro"/>
</dbReference>
<keyword evidence="10" id="KW-0325">Glycoprotein</keyword>
<gene>
    <name evidence="17" type="primary">LOC107410739</name>
</gene>
<dbReference type="InterPro" id="IPR044440">
    <property type="entry name" value="GABAb_receptor_plant_PBP1"/>
</dbReference>
<organism evidence="16 17">
    <name type="scientific">Ziziphus jujuba</name>
    <name type="common">Chinese jujube</name>
    <name type="synonym">Ziziphus sativa</name>
    <dbReference type="NCBI Taxonomy" id="326968"/>
    <lineage>
        <taxon>Eukaryota</taxon>
        <taxon>Viridiplantae</taxon>
        <taxon>Streptophyta</taxon>
        <taxon>Embryophyta</taxon>
        <taxon>Tracheophyta</taxon>
        <taxon>Spermatophyta</taxon>
        <taxon>Magnoliopsida</taxon>
        <taxon>eudicotyledons</taxon>
        <taxon>Gunneridae</taxon>
        <taxon>Pentapetalae</taxon>
        <taxon>rosids</taxon>
        <taxon>fabids</taxon>
        <taxon>Rosales</taxon>
        <taxon>Rhamnaceae</taxon>
        <taxon>Paliureae</taxon>
        <taxon>Ziziphus</taxon>
    </lineage>
</organism>
<dbReference type="GeneID" id="107410739"/>
<dbReference type="SUPFAM" id="SSF53822">
    <property type="entry name" value="Periplasmic binding protein-like I"/>
    <property type="match status" value="1"/>
</dbReference>
<dbReference type="Proteomes" id="UP001652623">
    <property type="component" value="Chromosome 1"/>
</dbReference>
<keyword evidence="7 13" id="KW-0406">Ion transport</keyword>
<keyword evidence="12 13" id="KW-0407">Ion channel</keyword>
<protein>
    <recommendedName>
        <fullName evidence="13">Glutamate receptor</fullName>
    </recommendedName>
</protein>
<dbReference type="Pfam" id="PF10613">
    <property type="entry name" value="Lig_chan-Glu_bd"/>
    <property type="match status" value="1"/>
</dbReference>
<dbReference type="RefSeq" id="XP_015873701.3">
    <property type="nucleotide sequence ID" value="XM_016018215.4"/>
</dbReference>
<evidence type="ECO:0000256" key="1">
    <source>
        <dbReference type="ARBA" id="ARBA00004141"/>
    </source>
</evidence>
<comment type="function">
    <text evidence="13">Glutamate-gated receptor that probably acts as non-selective cation channel.</text>
</comment>
<keyword evidence="5" id="KW-0732">Signal</keyword>
<evidence type="ECO:0000256" key="5">
    <source>
        <dbReference type="ARBA" id="ARBA00022729"/>
    </source>
</evidence>
<proteinExistence type="inferred from homology"/>
<dbReference type="InterPro" id="IPR001828">
    <property type="entry name" value="ANF_lig-bd_rcpt"/>
</dbReference>
<keyword evidence="16" id="KW-1185">Reference proteome</keyword>
<dbReference type="FunFam" id="3.40.50.2300:FF:000188">
    <property type="entry name" value="Glutamate receptor"/>
    <property type="match status" value="1"/>
</dbReference>
<keyword evidence="4 14" id="KW-0812">Transmembrane</keyword>
<evidence type="ECO:0000259" key="15">
    <source>
        <dbReference type="SMART" id="SM00079"/>
    </source>
</evidence>
<dbReference type="SMART" id="SM00079">
    <property type="entry name" value="PBPe"/>
    <property type="match status" value="1"/>
</dbReference>
<accession>A0A6P3ZJ89</accession>
<dbReference type="KEGG" id="zju:107410739"/>
<dbReference type="AlphaFoldDB" id="A0A6P3ZJ89"/>
<dbReference type="InterPro" id="IPR017103">
    <property type="entry name" value="Iontropic_Glu_rcpt_pln"/>
</dbReference>
<dbReference type="CDD" id="cd13686">
    <property type="entry name" value="GluR_Plant"/>
    <property type="match status" value="1"/>
</dbReference>
<feature type="domain" description="Ionotropic glutamate receptor C-terminal" evidence="15">
    <location>
        <begin position="462"/>
        <end position="795"/>
    </location>
</feature>
<feature type="transmembrane region" description="Helical" evidence="14">
    <location>
        <begin position="581"/>
        <end position="599"/>
    </location>
</feature>
<dbReference type="PANTHER" id="PTHR18966">
    <property type="entry name" value="IONOTROPIC GLUTAMATE RECEPTOR"/>
    <property type="match status" value="1"/>
</dbReference>
<dbReference type="InterPro" id="IPR015683">
    <property type="entry name" value="Ionotropic_Glu_rcpt"/>
</dbReference>
<comment type="subcellular location">
    <subcellularLocation>
        <location evidence="1">Membrane</location>
        <topology evidence="1">Multi-pass membrane protein</topology>
    </subcellularLocation>
</comment>
<dbReference type="InParanoid" id="A0A6P3ZJ89"/>
<evidence type="ECO:0000256" key="4">
    <source>
        <dbReference type="ARBA" id="ARBA00022692"/>
    </source>
</evidence>
<evidence type="ECO:0000256" key="11">
    <source>
        <dbReference type="ARBA" id="ARBA00023286"/>
    </source>
</evidence>
<evidence type="ECO:0000313" key="17">
    <source>
        <dbReference type="RefSeq" id="XP_015873701.3"/>
    </source>
</evidence>